<sequence>MALSIANKALVGAVSTVALSGVTYGVYSQFSTTSDIREALIKASKTPLDLDATTGEDFEHWQELAKQHHSNKPAGKTKIVGLNLTSDNDINGLKEKCKLLLETKIGHADYEKNLSVAESWCTKENAPRKIATLLGNKDRVLLKNDSTDNWDTQWQAFKKKYETENPSGNWEIAGWDRLKREPSVATEFKTKCITNSGGSLMPNTENTFLKEIEDYCTKPKG</sequence>
<accession>A0A1A9QDC4</accession>
<organism evidence="1 2">
    <name type="scientific">Candidatus Mycoplasma haematobovis</name>
    <dbReference type="NCBI Taxonomy" id="432608"/>
    <lineage>
        <taxon>Bacteria</taxon>
        <taxon>Bacillati</taxon>
        <taxon>Mycoplasmatota</taxon>
        <taxon>Mollicutes</taxon>
        <taxon>Mycoplasmataceae</taxon>
        <taxon>Mycoplasma</taxon>
    </lineage>
</organism>
<comment type="caution">
    <text evidence="1">The sequence shown here is derived from an EMBL/GenBank/DDBJ whole genome shotgun (WGS) entry which is preliminary data.</text>
</comment>
<protein>
    <submittedName>
        <fullName evidence="1">Uncharacterized protein</fullName>
    </submittedName>
</protein>
<proteinExistence type="predicted"/>
<reference evidence="2" key="1">
    <citation type="submission" date="2016-04" db="EMBL/GenBank/DDBJ databases">
        <authorList>
            <person name="Quiroz-Castaneda R.E."/>
            <person name="Martinez-Ocampo F."/>
        </authorList>
    </citation>
    <scope>NUCLEOTIDE SEQUENCE [LARGE SCALE GENOMIC DNA]</scope>
    <source>
        <strain evidence="2">INIFAP01</strain>
    </source>
</reference>
<dbReference type="RefSeq" id="WP_187150340.1">
    <property type="nucleotide sequence ID" value="NZ_LWUJ01000012.1"/>
</dbReference>
<dbReference type="STRING" id="432608.A6V39_03520"/>
<dbReference type="EMBL" id="LWUJ01000012">
    <property type="protein sequence ID" value="OAL09955.1"/>
    <property type="molecule type" value="Genomic_DNA"/>
</dbReference>
<gene>
    <name evidence="1" type="ORF">A6V39_03520</name>
</gene>
<keyword evidence="2" id="KW-1185">Reference proteome</keyword>
<evidence type="ECO:0000313" key="1">
    <source>
        <dbReference type="EMBL" id="OAL09955.1"/>
    </source>
</evidence>
<evidence type="ECO:0000313" key="2">
    <source>
        <dbReference type="Proteomes" id="UP000077623"/>
    </source>
</evidence>
<name>A0A1A9QDC4_9MOLU</name>
<dbReference type="AlphaFoldDB" id="A0A1A9QDC4"/>
<dbReference type="Proteomes" id="UP000077623">
    <property type="component" value="Unassembled WGS sequence"/>
</dbReference>